<gene>
    <name evidence="5" type="ORF">VNO78_21577</name>
</gene>
<dbReference type="Proteomes" id="UP001386955">
    <property type="component" value="Unassembled WGS sequence"/>
</dbReference>
<dbReference type="AlphaFoldDB" id="A0AAN9SFJ5"/>
<evidence type="ECO:0000259" key="4">
    <source>
        <dbReference type="PROSITE" id="PS00486"/>
    </source>
</evidence>
<dbReference type="PANTHER" id="PTHR48448:SF1">
    <property type="entry name" value="MUTL PROTEIN ISOFORM 1"/>
    <property type="match status" value="1"/>
</dbReference>
<sequence length="547" mass="61112">MLKGEEGDGSFPHLEFHGFETISSIRLELRLESDGPQFGKFTLTVPSQAIAGGKDVKSLKKMDGMKIVGLLPYLFDIVEGTVRNDVDMQSLFLLTGPNGGGKSSLLRSICAAALLGICGLMVSAQSALIPYFDSIMLHMKSFDSPADKKSSFQVEMSELRSIIGGTTKRSLVLVDEICRGTETAKGTCIAGSIIETLDKIGCLVPMWKLTDGVCKESLAFETAMRERMPEPIIRRAEFVYQSVYAKELFSAENFPNDERFSTYLSVNNLNGTCLDERFLLGANQMDVLREEVESAVTVICQDHIMEQNSKKIPLQLTETKCLLIRPRELPPPSVVGSSSVYVMFRPDKKLYVGETDDLEGRVRAHRSKDGMHDASFLYFLVPGKSLAYQLESLLINQLSSQGFQLTNTADGKHRNFGTSNLIFVRISRYVVSTFVNVEIVHLLAKYKKCQWPILQMMDSLPSDGKNFPFLMRRALLSSACVEVGWSPECRELGVPSWDYAELCRARGYRYYTGSNALENLPIIELLITRFPMEFDHVLHLLVTSMVS</sequence>
<dbReference type="GO" id="GO:0030983">
    <property type="term" value="F:mismatched DNA binding"/>
    <property type="evidence" value="ECO:0007669"/>
    <property type="project" value="InterPro"/>
</dbReference>
<dbReference type="GO" id="GO:0005524">
    <property type="term" value="F:ATP binding"/>
    <property type="evidence" value="ECO:0007669"/>
    <property type="project" value="UniProtKB-KW"/>
</dbReference>
<feature type="domain" description="DNA mismatch repair proteins mutS family" evidence="4">
    <location>
        <begin position="170"/>
        <end position="186"/>
    </location>
</feature>
<evidence type="ECO:0000313" key="6">
    <source>
        <dbReference type="Proteomes" id="UP001386955"/>
    </source>
</evidence>
<comment type="caution">
    <text evidence="5">The sequence shown here is derived from an EMBL/GenBank/DDBJ whole genome shotgun (WGS) entry which is preliminary data.</text>
</comment>
<dbReference type="InterPro" id="IPR000305">
    <property type="entry name" value="GIY-YIG_endonuc"/>
</dbReference>
<protein>
    <recommendedName>
        <fullName evidence="4">DNA mismatch repair proteins mutS family domain-containing protein</fullName>
    </recommendedName>
</protein>
<proteinExistence type="predicted"/>
<dbReference type="PANTHER" id="PTHR48448">
    <property type="entry name" value="MUTL PROTEIN ISOFORM 1"/>
    <property type="match status" value="1"/>
</dbReference>
<dbReference type="Pfam" id="PF00488">
    <property type="entry name" value="MutS_V"/>
    <property type="match status" value="1"/>
</dbReference>
<dbReference type="InterPro" id="IPR053276">
    <property type="entry name" value="MtDNA_mismatch_repair_MutS"/>
</dbReference>
<evidence type="ECO:0000256" key="1">
    <source>
        <dbReference type="ARBA" id="ARBA00022741"/>
    </source>
</evidence>
<dbReference type="Gene3D" id="3.40.50.300">
    <property type="entry name" value="P-loop containing nucleotide triphosphate hydrolases"/>
    <property type="match status" value="1"/>
</dbReference>
<keyword evidence="6" id="KW-1185">Reference proteome</keyword>
<evidence type="ECO:0000256" key="2">
    <source>
        <dbReference type="ARBA" id="ARBA00022840"/>
    </source>
</evidence>
<dbReference type="InterPro" id="IPR035901">
    <property type="entry name" value="GIY-YIG_endonuc_sf"/>
</dbReference>
<keyword evidence="1" id="KW-0547">Nucleotide-binding</keyword>
<dbReference type="InterPro" id="IPR027417">
    <property type="entry name" value="P-loop_NTPase"/>
</dbReference>
<keyword evidence="2" id="KW-0067">ATP-binding</keyword>
<evidence type="ECO:0000313" key="5">
    <source>
        <dbReference type="EMBL" id="KAK7393123.1"/>
    </source>
</evidence>
<name>A0AAN9SFJ5_PSOTE</name>
<reference evidence="5 6" key="1">
    <citation type="submission" date="2024-01" db="EMBL/GenBank/DDBJ databases">
        <title>The genomes of 5 underutilized Papilionoideae crops provide insights into root nodulation and disease resistanc.</title>
        <authorList>
            <person name="Jiang F."/>
        </authorList>
    </citation>
    <scope>NUCLEOTIDE SEQUENCE [LARGE SCALE GENOMIC DNA]</scope>
    <source>
        <strain evidence="5">DUOXIRENSHENG_FW03</strain>
        <tissue evidence="5">Leaves</tissue>
    </source>
</reference>
<dbReference type="PROSITE" id="PS00486">
    <property type="entry name" value="DNA_MISMATCH_REPAIR_2"/>
    <property type="match status" value="1"/>
</dbReference>
<dbReference type="SUPFAM" id="SSF82771">
    <property type="entry name" value="GIY-YIG endonuclease"/>
    <property type="match status" value="1"/>
</dbReference>
<dbReference type="GO" id="GO:0006298">
    <property type="term" value="P:mismatch repair"/>
    <property type="evidence" value="ECO:0007669"/>
    <property type="project" value="InterPro"/>
</dbReference>
<organism evidence="5 6">
    <name type="scientific">Psophocarpus tetragonolobus</name>
    <name type="common">Winged bean</name>
    <name type="synonym">Dolichos tetragonolobus</name>
    <dbReference type="NCBI Taxonomy" id="3891"/>
    <lineage>
        <taxon>Eukaryota</taxon>
        <taxon>Viridiplantae</taxon>
        <taxon>Streptophyta</taxon>
        <taxon>Embryophyta</taxon>
        <taxon>Tracheophyta</taxon>
        <taxon>Spermatophyta</taxon>
        <taxon>Magnoliopsida</taxon>
        <taxon>eudicotyledons</taxon>
        <taxon>Gunneridae</taxon>
        <taxon>Pentapetalae</taxon>
        <taxon>rosids</taxon>
        <taxon>fabids</taxon>
        <taxon>Fabales</taxon>
        <taxon>Fabaceae</taxon>
        <taxon>Papilionoideae</taxon>
        <taxon>50 kb inversion clade</taxon>
        <taxon>NPAAA clade</taxon>
        <taxon>indigoferoid/millettioid clade</taxon>
        <taxon>Phaseoleae</taxon>
        <taxon>Psophocarpus</taxon>
    </lineage>
</organism>
<evidence type="ECO:0000256" key="3">
    <source>
        <dbReference type="ARBA" id="ARBA00023125"/>
    </source>
</evidence>
<keyword evidence="3" id="KW-0238">DNA-binding</keyword>
<dbReference type="SUPFAM" id="SSF52540">
    <property type="entry name" value="P-loop containing nucleoside triphosphate hydrolases"/>
    <property type="match status" value="1"/>
</dbReference>
<dbReference type="InterPro" id="IPR000432">
    <property type="entry name" value="DNA_mismatch_repair_MutS_C"/>
</dbReference>
<dbReference type="EMBL" id="JAYMYS010000005">
    <property type="protein sequence ID" value="KAK7393123.1"/>
    <property type="molecule type" value="Genomic_DNA"/>
</dbReference>
<accession>A0AAN9SFJ5</accession>
<dbReference type="SMART" id="SM00534">
    <property type="entry name" value="MUTSac"/>
    <property type="match status" value="1"/>
</dbReference>
<dbReference type="Pfam" id="PF01541">
    <property type="entry name" value="GIY-YIG"/>
    <property type="match status" value="1"/>
</dbReference>